<dbReference type="SUPFAM" id="SSF82185">
    <property type="entry name" value="Histone H3 K4-specific methyltransferase SET7/9 N-terminal domain"/>
    <property type="match status" value="1"/>
</dbReference>
<keyword evidence="1" id="KW-0677">Repeat</keyword>
<sequence length="79" mass="9276">YLGEWLGDLRTGKGSWDYQPNKHVYVGTWKSGLREGEGRLAMADGFWYKGEFRQDFMHGHGFMQMENKDMFDGNFFQGK</sequence>
<dbReference type="STRING" id="905079.L1J1W3"/>
<dbReference type="HOGENOM" id="CLU_032017_5_5_1"/>
<evidence type="ECO:0008006" key="5">
    <source>
        <dbReference type="Google" id="ProtNLM"/>
    </source>
</evidence>
<gene>
    <name evidence="2" type="ORF">GUITHDRAFT_44720</name>
</gene>
<keyword evidence="4" id="KW-1185">Reference proteome</keyword>
<evidence type="ECO:0000313" key="2">
    <source>
        <dbReference type="EMBL" id="EKX42129.1"/>
    </source>
</evidence>
<proteinExistence type="predicted"/>
<evidence type="ECO:0000313" key="3">
    <source>
        <dbReference type="EnsemblProtists" id="EKX42129"/>
    </source>
</evidence>
<dbReference type="PANTHER" id="PTHR43215">
    <property type="entry name" value="RADIAL SPOKE HEAD 1 HOMOLOG"/>
    <property type="match status" value="1"/>
</dbReference>
<feature type="non-terminal residue" evidence="2">
    <location>
        <position position="1"/>
    </location>
</feature>
<dbReference type="SMART" id="SM00698">
    <property type="entry name" value="MORN"/>
    <property type="match status" value="2"/>
</dbReference>
<feature type="non-terminal residue" evidence="2">
    <location>
        <position position="79"/>
    </location>
</feature>
<dbReference type="PANTHER" id="PTHR43215:SF14">
    <property type="entry name" value="RADIAL SPOKE HEAD 1 HOMOLOG"/>
    <property type="match status" value="1"/>
</dbReference>
<dbReference type="GO" id="GO:0005829">
    <property type="term" value="C:cytosol"/>
    <property type="evidence" value="ECO:0007669"/>
    <property type="project" value="TreeGrafter"/>
</dbReference>
<dbReference type="InterPro" id="IPR003409">
    <property type="entry name" value="MORN"/>
</dbReference>
<dbReference type="Pfam" id="PF02493">
    <property type="entry name" value="MORN"/>
    <property type="match status" value="3"/>
</dbReference>
<dbReference type="OrthoDB" id="270720at2759"/>
<organism evidence="2">
    <name type="scientific">Guillardia theta (strain CCMP2712)</name>
    <name type="common">Cryptophyte</name>
    <dbReference type="NCBI Taxonomy" id="905079"/>
    <lineage>
        <taxon>Eukaryota</taxon>
        <taxon>Cryptophyceae</taxon>
        <taxon>Pyrenomonadales</taxon>
        <taxon>Geminigeraceae</taxon>
        <taxon>Guillardia</taxon>
    </lineage>
</organism>
<dbReference type="GeneID" id="17298774"/>
<dbReference type="PaxDb" id="55529-EKX42129"/>
<dbReference type="EMBL" id="JH993019">
    <property type="protein sequence ID" value="EKX42129.1"/>
    <property type="molecule type" value="Genomic_DNA"/>
</dbReference>
<dbReference type="EnsemblProtists" id="EKX42129">
    <property type="protein sequence ID" value="EKX42129"/>
    <property type="gene ID" value="GUITHDRAFT_44720"/>
</dbReference>
<evidence type="ECO:0000256" key="1">
    <source>
        <dbReference type="ARBA" id="ARBA00022737"/>
    </source>
</evidence>
<dbReference type="AlphaFoldDB" id="L1J1W3"/>
<protein>
    <recommendedName>
        <fullName evidence="5">MORN repeat-containing protein 5</fullName>
    </recommendedName>
</protein>
<reference evidence="4" key="2">
    <citation type="submission" date="2012-11" db="EMBL/GenBank/DDBJ databases">
        <authorList>
            <person name="Kuo A."/>
            <person name="Curtis B.A."/>
            <person name="Tanifuji G."/>
            <person name="Burki F."/>
            <person name="Gruber A."/>
            <person name="Irimia M."/>
            <person name="Maruyama S."/>
            <person name="Arias M.C."/>
            <person name="Ball S.G."/>
            <person name="Gile G.H."/>
            <person name="Hirakawa Y."/>
            <person name="Hopkins J.F."/>
            <person name="Rensing S.A."/>
            <person name="Schmutz J."/>
            <person name="Symeonidi A."/>
            <person name="Elias M."/>
            <person name="Eveleigh R.J."/>
            <person name="Herman E.K."/>
            <person name="Klute M.J."/>
            <person name="Nakayama T."/>
            <person name="Obornik M."/>
            <person name="Reyes-Prieto A."/>
            <person name="Armbrust E.V."/>
            <person name="Aves S.J."/>
            <person name="Beiko R.G."/>
            <person name="Coutinho P."/>
            <person name="Dacks J.B."/>
            <person name="Durnford D.G."/>
            <person name="Fast N.M."/>
            <person name="Green B.R."/>
            <person name="Grisdale C."/>
            <person name="Hempe F."/>
            <person name="Henrissat B."/>
            <person name="Hoppner M.P."/>
            <person name="Ishida K.-I."/>
            <person name="Kim E."/>
            <person name="Koreny L."/>
            <person name="Kroth P.G."/>
            <person name="Liu Y."/>
            <person name="Malik S.-B."/>
            <person name="Maier U.G."/>
            <person name="McRose D."/>
            <person name="Mock T."/>
            <person name="Neilson J.A."/>
            <person name="Onodera N.T."/>
            <person name="Poole A.M."/>
            <person name="Pritham E.J."/>
            <person name="Richards T.A."/>
            <person name="Rocap G."/>
            <person name="Roy S.W."/>
            <person name="Sarai C."/>
            <person name="Schaack S."/>
            <person name="Shirato S."/>
            <person name="Slamovits C.H."/>
            <person name="Spencer D.F."/>
            <person name="Suzuki S."/>
            <person name="Worden A.Z."/>
            <person name="Zauner S."/>
            <person name="Barry K."/>
            <person name="Bell C."/>
            <person name="Bharti A.K."/>
            <person name="Crow J.A."/>
            <person name="Grimwood J."/>
            <person name="Kramer R."/>
            <person name="Lindquist E."/>
            <person name="Lucas S."/>
            <person name="Salamov A."/>
            <person name="McFadden G.I."/>
            <person name="Lane C.E."/>
            <person name="Keeling P.J."/>
            <person name="Gray M.W."/>
            <person name="Grigoriev I.V."/>
            <person name="Archibald J.M."/>
        </authorList>
    </citation>
    <scope>NUCLEOTIDE SEQUENCE</scope>
    <source>
        <strain evidence="4">CCMP2712</strain>
    </source>
</reference>
<dbReference type="RefSeq" id="XP_005829109.1">
    <property type="nucleotide sequence ID" value="XM_005829052.1"/>
</dbReference>
<dbReference type="Gene3D" id="2.20.110.10">
    <property type="entry name" value="Histone H3 K4-specific methyltransferase SET7/9 N-terminal domain"/>
    <property type="match status" value="1"/>
</dbReference>
<evidence type="ECO:0000313" key="4">
    <source>
        <dbReference type="Proteomes" id="UP000011087"/>
    </source>
</evidence>
<reference evidence="3" key="3">
    <citation type="submission" date="2016-03" db="UniProtKB">
        <authorList>
            <consortium name="EnsemblProtists"/>
        </authorList>
    </citation>
    <scope>IDENTIFICATION</scope>
</reference>
<dbReference type="Proteomes" id="UP000011087">
    <property type="component" value="Unassembled WGS sequence"/>
</dbReference>
<name>L1J1W3_GUITC</name>
<reference evidence="2 4" key="1">
    <citation type="journal article" date="2012" name="Nature">
        <title>Algal genomes reveal evolutionary mosaicism and the fate of nucleomorphs.</title>
        <authorList>
            <consortium name="DOE Joint Genome Institute"/>
            <person name="Curtis B.A."/>
            <person name="Tanifuji G."/>
            <person name="Burki F."/>
            <person name="Gruber A."/>
            <person name="Irimia M."/>
            <person name="Maruyama S."/>
            <person name="Arias M.C."/>
            <person name="Ball S.G."/>
            <person name="Gile G.H."/>
            <person name="Hirakawa Y."/>
            <person name="Hopkins J.F."/>
            <person name="Kuo A."/>
            <person name="Rensing S.A."/>
            <person name="Schmutz J."/>
            <person name="Symeonidi A."/>
            <person name="Elias M."/>
            <person name="Eveleigh R.J."/>
            <person name="Herman E.K."/>
            <person name="Klute M.J."/>
            <person name="Nakayama T."/>
            <person name="Obornik M."/>
            <person name="Reyes-Prieto A."/>
            <person name="Armbrust E.V."/>
            <person name="Aves S.J."/>
            <person name="Beiko R.G."/>
            <person name="Coutinho P."/>
            <person name="Dacks J.B."/>
            <person name="Durnford D.G."/>
            <person name="Fast N.M."/>
            <person name="Green B.R."/>
            <person name="Grisdale C.J."/>
            <person name="Hempel F."/>
            <person name="Henrissat B."/>
            <person name="Hoppner M.P."/>
            <person name="Ishida K."/>
            <person name="Kim E."/>
            <person name="Koreny L."/>
            <person name="Kroth P.G."/>
            <person name="Liu Y."/>
            <person name="Malik S.B."/>
            <person name="Maier U.G."/>
            <person name="McRose D."/>
            <person name="Mock T."/>
            <person name="Neilson J.A."/>
            <person name="Onodera N.T."/>
            <person name="Poole A.M."/>
            <person name="Pritham E.J."/>
            <person name="Richards T.A."/>
            <person name="Rocap G."/>
            <person name="Roy S.W."/>
            <person name="Sarai C."/>
            <person name="Schaack S."/>
            <person name="Shirato S."/>
            <person name="Slamovits C.H."/>
            <person name="Spencer D.F."/>
            <person name="Suzuki S."/>
            <person name="Worden A.Z."/>
            <person name="Zauner S."/>
            <person name="Barry K."/>
            <person name="Bell C."/>
            <person name="Bharti A.K."/>
            <person name="Crow J.A."/>
            <person name="Grimwood J."/>
            <person name="Kramer R."/>
            <person name="Lindquist E."/>
            <person name="Lucas S."/>
            <person name="Salamov A."/>
            <person name="McFadden G.I."/>
            <person name="Lane C.E."/>
            <person name="Keeling P.J."/>
            <person name="Gray M.W."/>
            <person name="Grigoriev I.V."/>
            <person name="Archibald J.M."/>
        </authorList>
    </citation>
    <scope>NUCLEOTIDE SEQUENCE</scope>
    <source>
        <strain evidence="2 4">CCMP2712</strain>
    </source>
</reference>
<accession>L1J1W3</accession>
<dbReference type="KEGG" id="gtt:GUITHDRAFT_44720"/>